<feature type="domain" description="Phosphatidic acid phosphatase type 2/haloperoxidase" evidence="2">
    <location>
        <begin position="101"/>
        <end position="204"/>
    </location>
</feature>
<dbReference type="CDD" id="cd01610">
    <property type="entry name" value="PAP2_like"/>
    <property type="match status" value="1"/>
</dbReference>
<dbReference type="InterPro" id="IPR000326">
    <property type="entry name" value="PAP2/HPO"/>
</dbReference>
<reference evidence="3 4" key="1">
    <citation type="submission" date="2018-08" db="EMBL/GenBank/DDBJ databases">
        <title>Sequencing the genomes of 1000 actinobacteria strains.</title>
        <authorList>
            <person name="Klenk H.-P."/>
        </authorList>
    </citation>
    <scope>NUCLEOTIDE SEQUENCE [LARGE SCALE GENOMIC DNA]</scope>
    <source>
        <strain evidence="3 4">DSM 22967</strain>
    </source>
</reference>
<dbReference type="OrthoDB" id="3240395at2"/>
<sequence length="283" mass="29663">MTTRPIHVTPQREHNARRVPLSSALWAGGAITFALGVGVMLVRIFLHTWTGADWDTRLMGILGGPPEAFGRIMRFVQTVSPMTVAVTLLVSMGVALARRRYAIAAATGVLVVGATLTTQVLKYQVLDRVGTMQNALPSGHSTAALLWALGAVLVAPRAWRPAVTLVGMVVACTIGVGTIAGRWHRPSDVVAAACVCLGWAAGAVLLAALQQRGPRPTRSRGGLYLGLAVLGTALSCAVFFALGFTLAGQGIERIGAFVVLATVAGACAGTVAWTAWYAERELR</sequence>
<dbReference type="SUPFAM" id="SSF48317">
    <property type="entry name" value="Acid phosphatase/Vanadium-dependent haloperoxidase"/>
    <property type="match status" value="1"/>
</dbReference>
<feature type="transmembrane region" description="Helical" evidence="1">
    <location>
        <begin position="189"/>
        <end position="209"/>
    </location>
</feature>
<dbReference type="Pfam" id="PF01569">
    <property type="entry name" value="PAP2"/>
    <property type="match status" value="1"/>
</dbReference>
<dbReference type="EMBL" id="QTUA01000001">
    <property type="protein sequence ID" value="REF30336.1"/>
    <property type="molecule type" value="Genomic_DNA"/>
</dbReference>
<evidence type="ECO:0000313" key="3">
    <source>
        <dbReference type="EMBL" id="REF30336.1"/>
    </source>
</evidence>
<dbReference type="SMART" id="SM00014">
    <property type="entry name" value="acidPPc"/>
    <property type="match status" value="1"/>
</dbReference>
<dbReference type="InterPro" id="IPR036938">
    <property type="entry name" value="PAP2/HPO_sf"/>
</dbReference>
<dbReference type="RefSeq" id="WP_147301335.1">
    <property type="nucleotide sequence ID" value="NZ_QTUA01000001.1"/>
</dbReference>
<feature type="transmembrane region" description="Helical" evidence="1">
    <location>
        <begin position="254"/>
        <end position="278"/>
    </location>
</feature>
<keyword evidence="1" id="KW-0812">Transmembrane</keyword>
<evidence type="ECO:0000259" key="2">
    <source>
        <dbReference type="SMART" id="SM00014"/>
    </source>
</evidence>
<keyword evidence="1" id="KW-1133">Transmembrane helix</keyword>
<feature type="transmembrane region" description="Helical" evidence="1">
    <location>
        <begin position="162"/>
        <end position="183"/>
    </location>
</feature>
<organism evidence="3 4">
    <name type="scientific">Calidifontibacter indicus</name>
    <dbReference type="NCBI Taxonomy" id="419650"/>
    <lineage>
        <taxon>Bacteria</taxon>
        <taxon>Bacillati</taxon>
        <taxon>Actinomycetota</taxon>
        <taxon>Actinomycetes</taxon>
        <taxon>Micrococcales</taxon>
        <taxon>Dermacoccaceae</taxon>
        <taxon>Calidifontibacter</taxon>
    </lineage>
</organism>
<feature type="transmembrane region" description="Helical" evidence="1">
    <location>
        <begin position="103"/>
        <end position="123"/>
    </location>
</feature>
<name>A0A3D9ULW1_9MICO</name>
<gene>
    <name evidence="3" type="ORF">DFJ65_1340</name>
</gene>
<feature type="transmembrane region" description="Helical" evidence="1">
    <location>
        <begin position="21"/>
        <end position="46"/>
    </location>
</feature>
<proteinExistence type="predicted"/>
<feature type="transmembrane region" description="Helical" evidence="1">
    <location>
        <begin position="75"/>
        <end position="96"/>
    </location>
</feature>
<keyword evidence="1" id="KW-0472">Membrane</keyword>
<feature type="transmembrane region" description="Helical" evidence="1">
    <location>
        <begin position="221"/>
        <end position="242"/>
    </location>
</feature>
<dbReference type="AlphaFoldDB" id="A0A3D9ULW1"/>
<protein>
    <submittedName>
        <fullName evidence="3">PAP2 superfamily protein</fullName>
    </submittedName>
</protein>
<accession>A0A3D9ULW1</accession>
<evidence type="ECO:0000256" key="1">
    <source>
        <dbReference type="SAM" id="Phobius"/>
    </source>
</evidence>
<feature type="transmembrane region" description="Helical" evidence="1">
    <location>
        <begin position="135"/>
        <end position="155"/>
    </location>
</feature>
<comment type="caution">
    <text evidence="3">The sequence shown here is derived from an EMBL/GenBank/DDBJ whole genome shotgun (WGS) entry which is preliminary data.</text>
</comment>
<keyword evidence="4" id="KW-1185">Reference proteome</keyword>
<evidence type="ECO:0000313" key="4">
    <source>
        <dbReference type="Proteomes" id="UP000256253"/>
    </source>
</evidence>
<dbReference type="Gene3D" id="1.20.144.10">
    <property type="entry name" value="Phosphatidic acid phosphatase type 2/haloperoxidase"/>
    <property type="match status" value="1"/>
</dbReference>
<dbReference type="Proteomes" id="UP000256253">
    <property type="component" value="Unassembled WGS sequence"/>
</dbReference>